<keyword evidence="4" id="KW-1185">Reference proteome</keyword>
<gene>
    <name evidence="3" type="ORF">BSZ36_18095</name>
</gene>
<dbReference type="Proteomes" id="UP000216446">
    <property type="component" value="Unassembled WGS sequence"/>
</dbReference>
<dbReference type="Gene3D" id="2.40.50.100">
    <property type="match status" value="1"/>
</dbReference>
<evidence type="ECO:0000256" key="2">
    <source>
        <dbReference type="ARBA" id="ARBA00023054"/>
    </source>
</evidence>
<name>A0A259TUE4_9BACT</name>
<dbReference type="AlphaFoldDB" id="A0A259TUE4"/>
<evidence type="ECO:0000313" key="4">
    <source>
        <dbReference type="Proteomes" id="UP000216446"/>
    </source>
</evidence>
<dbReference type="InterPro" id="IPR050465">
    <property type="entry name" value="UPF0194_transport"/>
</dbReference>
<evidence type="ECO:0000313" key="3">
    <source>
        <dbReference type="EMBL" id="OZC01351.1"/>
    </source>
</evidence>
<dbReference type="GO" id="GO:0030313">
    <property type="term" value="C:cell envelope"/>
    <property type="evidence" value="ECO:0007669"/>
    <property type="project" value="UniProtKB-SubCell"/>
</dbReference>
<dbReference type="InParanoid" id="A0A259TUE4"/>
<sequence>MGLAAIVAAVAALTVPVTRTVEFDGQLVPERVVPIRAEEPGLLTEIYVAAGDTVRPGQRLARLRSPELDEATRASTGHDPALLARRVRLDVHAPPYAERQPDGAADVSSFWRGGIVLTEDLRERRGARIAAGDIVLDLAAVDADGRVPYVVRAWPPEHEALRARPGKPARLTFSAVPQERLRQASGIVRRVAMAPEADTYSEASGEPQAARWRVEVDVDPDAVATIVGAADTPI</sequence>
<dbReference type="RefSeq" id="WP_094551883.1">
    <property type="nucleotide sequence ID" value="NZ_MQWB01000011.1"/>
</dbReference>
<reference evidence="3 4" key="1">
    <citation type="submission" date="2016-11" db="EMBL/GenBank/DDBJ databases">
        <title>Study of marine rhodopsin-containing bacteria.</title>
        <authorList>
            <person name="Yoshizawa S."/>
            <person name="Kumagai Y."/>
            <person name="Kogure K."/>
        </authorList>
    </citation>
    <scope>NUCLEOTIDE SEQUENCE [LARGE SCALE GENOMIC DNA]</scope>
    <source>
        <strain evidence="3 4">SG-29</strain>
    </source>
</reference>
<comment type="subcellular location">
    <subcellularLocation>
        <location evidence="1">Cell envelope</location>
    </subcellularLocation>
</comment>
<dbReference type="PANTHER" id="PTHR32347">
    <property type="entry name" value="EFFLUX SYSTEM COMPONENT YKNX-RELATED"/>
    <property type="match status" value="1"/>
</dbReference>
<evidence type="ECO:0000256" key="1">
    <source>
        <dbReference type="ARBA" id="ARBA00004196"/>
    </source>
</evidence>
<keyword evidence="2" id="KW-0175">Coiled coil</keyword>
<dbReference type="SUPFAM" id="SSF111369">
    <property type="entry name" value="HlyD-like secretion proteins"/>
    <property type="match status" value="1"/>
</dbReference>
<protein>
    <submittedName>
        <fullName evidence="3">Uncharacterized protein</fullName>
    </submittedName>
</protein>
<proteinExistence type="predicted"/>
<dbReference type="EMBL" id="MQWB01000011">
    <property type="protein sequence ID" value="OZC01351.1"/>
    <property type="molecule type" value="Genomic_DNA"/>
</dbReference>
<organism evidence="3 4">
    <name type="scientific">Rubricoccus marinus</name>
    <dbReference type="NCBI Taxonomy" id="716817"/>
    <lineage>
        <taxon>Bacteria</taxon>
        <taxon>Pseudomonadati</taxon>
        <taxon>Rhodothermota</taxon>
        <taxon>Rhodothermia</taxon>
        <taxon>Rhodothermales</taxon>
        <taxon>Rubricoccaceae</taxon>
        <taxon>Rubricoccus</taxon>
    </lineage>
</organism>
<comment type="caution">
    <text evidence="3">The sequence shown here is derived from an EMBL/GenBank/DDBJ whole genome shotgun (WGS) entry which is preliminary data.</text>
</comment>
<accession>A0A259TUE4</accession>